<dbReference type="HOGENOM" id="CLU_2742726_0_0_1"/>
<keyword evidence="3" id="KW-1185">Reference proteome</keyword>
<feature type="region of interest" description="Disordered" evidence="1">
    <location>
        <begin position="1"/>
        <end position="71"/>
    </location>
</feature>
<name>B4G8U9_DROPE</name>
<dbReference type="Proteomes" id="UP000008744">
    <property type="component" value="Unassembled WGS sequence"/>
</dbReference>
<evidence type="ECO:0000313" key="3">
    <source>
        <dbReference type="Proteomes" id="UP000008744"/>
    </source>
</evidence>
<evidence type="ECO:0000256" key="1">
    <source>
        <dbReference type="SAM" id="MobiDB-lite"/>
    </source>
</evidence>
<feature type="compositionally biased region" description="Basic and acidic residues" evidence="1">
    <location>
        <begin position="50"/>
        <end position="65"/>
    </location>
</feature>
<protein>
    <submittedName>
        <fullName evidence="2">GL18762</fullName>
    </submittedName>
</protein>
<proteinExistence type="predicted"/>
<evidence type="ECO:0000313" key="2">
    <source>
        <dbReference type="EMBL" id="EDW28779.1"/>
    </source>
</evidence>
<dbReference type="EMBL" id="CH479180">
    <property type="protein sequence ID" value="EDW28779.1"/>
    <property type="molecule type" value="Genomic_DNA"/>
</dbReference>
<feature type="compositionally biased region" description="Acidic residues" evidence="1">
    <location>
        <begin position="32"/>
        <end position="49"/>
    </location>
</feature>
<reference evidence="2 3" key="1">
    <citation type="journal article" date="2007" name="Nature">
        <title>Evolution of genes and genomes on the Drosophila phylogeny.</title>
        <authorList>
            <consortium name="Drosophila 12 Genomes Consortium"/>
            <person name="Clark A.G."/>
            <person name="Eisen M.B."/>
            <person name="Smith D.R."/>
            <person name="Bergman C.M."/>
            <person name="Oliver B."/>
            <person name="Markow T.A."/>
            <person name="Kaufman T.C."/>
            <person name="Kellis M."/>
            <person name="Gelbart W."/>
            <person name="Iyer V.N."/>
            <person name="Pollard D.A."/>
            <person name="Sackton T.B."/>
            <person name="Larracuente A.M."/>
            <person name="Singh N.D."/>
            <person name="Abad J.P."/>
            <person name="Abt D.N."/>
            <person name="Adryan B."/>
            <person name="Aguade M."/>
            <person name="Akashi H."/>
            <person name="Anderson W.W."/>
            <person name="Aquadro C.F."/>
            <person name="Ardell D.H."/>
            <person name="Arguello R."/>
            <person name="Artieri C.G."/>
            <person name="Barbash D.A."/>
            <person name="Barker D."/>
            <person name="Barsanti P."/>
            <person name="Batterham P."/>
            <person name="Batzoglou S."/>
            <person name="Begun D."/>
            <person name="Bhutkar A."/>
            <person name="Blanco E."/>
            <person name="Bosak S.A."/>
            <person name="Bradley R.K."/>
            <person name="Brand A.D."/>
            <person name="Brent M.R."/>
            <person name="Brooks A.N."/>
            <person name="Brown R.H."/>
            <person name="Butlin R.K."/>
            <person name="Caggese C."/>
            <person name="Calvi B.R."/>
            <person name="Bernardo de Carvalho A."/>
            <person name="Caspi A."/>
            <person name="Castrezana S."/>
            <person name="Celniker S.E."/>
            <person name="Chang J.L."/>
            <person name="Chapple C."/>
            <person name="Chatterji S."/>
            <person name="Chinwalla A."/>
            <person name="Civetta A."/>
            <person name="Clifton S.W."/>
            <person name="Comeron J.M."/>
            <person name="Costello J.C."/>
            <person name="Coyne J.A."/>
            <person name="Daub J."/>
            <person name="David R.G."/>
            <person name="Delcher A.L."/>
            <person name="Delehaunty K."/>
            <person name="Do C.B."/>
            <person name="Ebling H."/>
            <person name="Edwards K."/>
            <person name="Eickbush T."/>
            <person name="Evans J.D."/>
            <person name="Filipski A."/>
            <person name="Findeiss S."/>
            <person name="Freyhult E."/>
            <person name="Fulton L."/>
            <person name="Fulton R."/>
            <person name="Garcia A.C."/>
            <person name="Gardiner A."/>
            <person name="Garfield D.A."/>
            <person name="Garvin B.E."/>
            <person name="Gibson G."/>
            <person name="Gilbert D."/>
            <person name="Gnerre S."/>
            <person name="Godfrey J."/>
            <person name="Good R."/>
            <person name="Gotea V."/>
            <person name="Gravely B."/>
            <person name="Greenberg A.J."/>
            <person name="Griffiths-Jones S."/>
            <person name="Gross S."/>
            <person name="Guigo R."/>
            <person name="Gustafson E.A."/>
            <person name="Haerty W."/>
            <person name="Hahn M.W."/>
            <person name="Halligan D.L."/>
            <person name="Halpern A.L."/>
            <person name="Halter G.M."/>
            <person name="Han M.V."/>
            <person name="Heger A."/>
            <person name="Hillier L."/>
            <person name="Hinrichs A.S."/>
            <person name="Holmes I."/>
            <person name="Hoskins R.A."/>
            <person name="Hubisz M.J."/>
            <person name="Hultmark D."/>
            <person name="Huntley M.A."/>
            <person name="Jaffe D.B."/>
            <person name="Jagadeeshan S."/>
            <person name="Jeck W.R."/>
            <person name="Johnson J."/>
            <person name="Jones C.D."/>
            <person name="Jordan W.C."/>
            <person name="Karpen G.H."/>
            <person name="Kataoka E."/>
            <person name="Keightley P.D."/>
            <person name="Kheradpour P."/>
            <person name="Kirkness E.F."/>
            <person name="Koerich L.B."/>
            <person name="Kristiansen K."/>
            <person name="Kudrna D."/>
            <person name="Kulathinal R.J."/>
            <person name="Kumar S."/>
            <person name="Kwok R."/>
            <person name="Lander E."/>
            <person name="Langley C.H."/>
            <person name="Lapoint R."/>
            <person name="Lazzaro B.P."/>
            <person name="Lee S.J."/>
            <person name="Levesque L."/>
            <person name="Li R."/>
            <person name="Lin C.F."/>
            <person name="Lin M.F."/>
            <person name="Lindblad-Toh K."/>
            <person name="Llopart A."/>
            <person name="Long M."/>
            <person name="Low L."/>
            <person name="Lozovsky E."/>
            <person name="Lu J."/>
            <person name="Luo M."/>
            <person name="Machado C.A."/>
            <person name="Makalowski W."/>
            <person name="Marzo M."/>
            <person name="Matsuda M."/>
            <person name="Matzkin L."/>
            <person name="McAllister B."/>
            <person name="McBride C.S."/>
            <person name="McKernan B."/>
            <person name="McKernan K."/>
            <person name="Mendez-Lago M."/>
            <person name="Minx P."/>
            <person name="Mollenhauer M.U."/>
            <person name="Montooth K."/>
            <person name="Mount S.M."/>
            <person name="Mu X."/>
            <person name="Myers E."/>
            <person name="Negre B."/>
            <person name="Newfeld S."/>
            <person name="Nielsen R."/>
            <person name="Noor M.A."/>
            <person name="O'Grady P."/>
            <person name="Pachter L."/>
            <person name="Papaceit M."/>
            <person name="Parisi M.J."/>
            <person name="Parisi M."/>
            <person name="Parts L."/>
            <person name="Pedersen J.S."/>
            <person name="Pesole G."/>
            <person name="Phillippy A.M."/>
            <person name="Ponting C.P."/>
            <person name="Pop M."/>
            <person name="Porcelli D."/>
            <person name="Powell J.R."/>
            <person name="Prohaska S."/>
            <person name="Pruitt K."/>
            <person name="Puig M."/>
            <person name="Quesneville H."/>
            <person name="Ram K.R."/>
            <person name="Rand D."/>
            <person name="Rasmussen M.D."/>
            <person name="Reed L.K."/>
            <person name="Reenan R."/>
            <person name="Reily A."/>
            <person name="Remington K.A."/>
            <person name="Rieger T.T."/>
            <person name="Ritchie M.G."/>
            <person name="Robin C."/>
            <person name="Rogers Y.H."/>
            <person name="Rohde C."/>
            <person name="Rozas J."/>
            <person name="Rubenfield M.J."/>
            <person name="Ruiz A."/>
            <person name="Russo S."/>
            <person name="Salzberg S.L."/>
            <person name="Sanchez-Gracia A."/>
            <person name="Saranga D.J."/>
            <person name="Sato H."/>
            <person name="Schaeffer S.W."/>
            <person name="Schatz M.C."/>
            <person name="Schlenke T."/>
            <person name="Schwartz R."/>
            <person name="Segarra C."/>
            <person name="Singh R.S."/>
            <person name="Sirot L."/>
            <person name="Sirota M."/>
            <person name="Sisneros N.B."/>
            <person name="Smith C.D."/>
            <person name="Smith T.F."/>
            <person name="Spieth J."/>
            <person name="Stage D.E."/>
            <person name="Stark A."/>
            <person name="Stephan W."/>
            <person name="Strausberg R.L."/>
            <person name="Strempel S."/>
            <person name="Sturgill D."/>
            <person name="Sutton G."/>
            <person name="Sutton G.G."/>
            <person name="Tao W."/>
            <person name="Teichmann S."/>
            <person name="Tobari Y.N."/>
            <person name="Tomimura Y."/>
            <person name="Tsolas J.M."/>
            <person name="Valente V.L."/>
            <person name="Venter E."/>
            <person name="Venter J.C."/>
            <person name="Vicario S."/>
            <person name="Vieira F.G."/>
            <person name="Vilella A.J."/>
            <person name="Villasante A."/>
            <person name="Walenz B."/>
            <person name="Wang J."/>
            <person name="Wasserman M."/>
            <person name="Watts T."/>
            <person name="Wilson D."/>
            <person name="Wilson R.K."/>
            <person name="Wing R.A."/>
            <person name="Wolfner M.F."/>
            <person name="Wong A."/>
            <person name="Wong G.K."/>
            <person name="Wu C.I."/>
            <person name="Wu G."/>
            <person name="Yamamoto D."/>
            <person name="Yang H.P."/>
            <person name="Yang S.P."/>
            <person name="Yorke J.A."/>
            <person name="Yoshida K."/>
            <person name="Zdobnov E."/>
            <person name="Zhang P."/>
            <person name="Zhang Y."/>
            <person name="Zimin A.V."/>
            <person name="Baldwin J."/>
            <person name="Abdouelleil A."/>
            <person name="Abdulkadir J."/>
            <person name="Abebe A."/>
            <person name="Abera B."/>
            <person name="Abreu J."/>
            <person name="Acer S.C."/>
            <person name="Aftuck L."/>
            <person name="Alexander A."/>
            <person name="An P."/>
            <person name="Anderson E."/>
            <person name="Anderson S."/>
            <person name="Arachi H."/>
            <person name="Azer M."/>
            <person name="Bachantsang P."/>
            <person name="Barry A."/>
            <person name="Bayul T."/>
            <person name="Berlin A."/>
            <person name="Bessette D."/>
            <person name="Bloom T."/>
            <person name="Blye J."/>
            <person name="Boguslavskiy L."/>
            <person name="Bonnet C."/>
            <person name="Boukhgalter B."/>
            <person name="Bourzgui I."/>
            <person name="Brown A."/>
            <person name="Cahill P."/>
            <person name="Channer S."/>
            <person name="Cheshatsang Y."/>
            <person name="Chuda L."/>
            <person name="Citroen M."/>
            <person name="Collymore A."/>
            <person name="Cooke P."/>
            <person name="Costello M."/>
            <person name="D'Aco K."/>
            <person name="Daza R."/>
            <person name="De Haan G."/>
            <person name="DeGray S."/>
            <person name="DeMaso C."/>
            <person name="Dhargay N."/>
            <person name="Dooley K."/>
            <person name="Dooley E."/>
            <person name="Doricent M."/>
            <person name="Dorje P."/>
            <person name="Dorjee K."/>
            <person name="Dupes A."/>
            <person name="Elong R."/>
            <person name="Falk J."/>
            <person name="Farina A."/>
            <person name="Faro S."/>
            <person name="Ferguson D."/>
            <person name="Fisher S."/>
            <person name="Foley C.D."/>
            <person name="Franke A."/>
            <person name="Friedrich D."/>
            <person name="Gadbois L."/>
            <person name="Gearin G."/>
            <person name="Gearin C.R."/>
            <person name="Giannoukos G."/>
            <person name="Goode T."/>
            <person name="Graham J."/>
            <person name="Grandbois E."/>
            <person name="Grewal S."/>
            <person name="Gyaltsen K."/>
            <person name="Hafez N."/>
            <person name="Hagos B."/>
            <person name="Hall J."/>
            <person name="Henson C."/>
            <person name="Hollinger A."/>
            <person name="Honan T."/>
            <person name="Huard M.D."/>
            <person name="Hughes L."/>
            <person name="Hurhula B."/>
            <person name="Husby M.E."/>
            <person name="Kamat A."/>
            <person name="Kanga B."/>
            <person name="Kashin S."/>
            <person name="Khazanovich D."/>
            <person name="Kisner P."/>
            <person name="Lance K."/>
            <person name="Lara M."/>
            <person name="Lee W."/>
            <person name="Lennon N."/>
            <person name="Letendre F."/>
            <person name="LeVine R."/>
            <person name="Lipovsky A."/>
            <person name="Liu X."/>
            <person name="Liu J."/>
            <person name="Liu S."/>
            <person name="Lokyitsang T."/>
            <person name="Lokyitsang Y."/>
            <person name="Lubonja R."/>
            <person name="Lui A."/>
            <person name="MacDonald P."/>
            <person name="Magnisalis V."/>
            <person name="Maru K."/>
            <person name="Matthews C."/>
            <person name="McCusker W."/>
            <person name="McDonough S."/>
            <person name="Mehta T."/>
            <person name="Meldrim J."/>
            <person name="Meneus L."/>
            <person name="Mihai O."/>
            <person name="Mihalev A."/>
            <person name="Mihova T."/>
            <person name="Mittelman R."/>
            <person name="Mlenga V."/>
            <person name="Montmayeur A."/>
            <person name="Mulrain L."/>
            <person name="Navidi A."/>
            <person name="Naylor J."/>
            <person name="Negash T."/>
            <person name="Nguyen T."/>
            <person name="Nguyen N."/>
            <person name="Nicol R."/>
            <person name="Norbu C."/>
            <person name="Norbu N."/>
            <person name="Novod N."/>
            <person name="O'Neill B."/>
            <person name="Osman S."/>
            <person name="Markiewicz E."/>
            <person name="Oyono O.L."/>
            <person name="Patti C."/>
            <person name="Phunkhang P."/>
            <person name="Pierre F."/>
            <person name="Priest M."/>
            <person name="Raghuraman S."/>
            <person name="Rege F."/>
            <person name="Reyes R."/>
            <person name="Rise C."/>
            <person name="Rogov P."/>
            <person name="Ross K."/>
            <person name="Ryan E."/>
            <person name="Settipalli S."/>
            <person name="Shea T."/>
            <person name="Sherpa N."/>
            <person name="Shi L."/>
            <person name="Shih D."/>
            <person name="Sparrow T."/>
            <person name="Spaulding J."/>
            <person name="Stalker J."/>
            <person name="Stange-Thomann N."/>
            <person name="Stavropoulos S."/>
            <person name="Stone C."/>
            <person name="Strader C."/>
            <person name="Tesfaye S."/>
            <person name="Thomson T."/>
            <person name="Thoulutsang Y."/>
            <person name="Thoulutsang D."/>
            <person name="Topham K."/>
            <person name="Topping I."/>
            <person name="Tsamla T."/>
            <person name="Vassiliev H."/>
            <person name="Vo A."/>
            <person name="Wangchuk T."/>
            <person name="Wangdi T."/>
            <person name="Weiand M."/>
            <person name="Wilkinson J."/>
            <person name="Wilson A."/>
            <person name="Yadav S."/>
            <person name="Young G."/>
            <person name="Yu Q."/>
            <person name="Zembek L."/>
            <person name="Zhong D."/>
            <person name="Zimmer A."/>
            <person name="Zwirko Z."/>
            <person name="Jaffe D.B."/>
            <person name="Alvarez P."/>
            <person name="Brockman W."/>
            <person name="Butler J."/>
            <person name="Chin C."/>
            <person name="Gnerre S."/>
            <person name="Grabherr M."/>
            <person name="Kleber M."/>
            <person name="Mauceli E."/>
            <person name="MacCallum I."/>
        </authorList>
    </citation>
    <scope>NUCLEOTIDE SEQUENCE [LARGE SCALE GENOMIC DNA]</scope>
    <source>
        <strain evidence="3">MSH-3 / Tucson 14011-0111.49</strain>
    </source>
</reference>
<dbReference type="AlphaFoldDB" id="B4G8U9"/>
<sequence length="71" mass="7664">MAAETPAIFKGQKGEPGTTSEGFVGFFGGGEPQEENEEGNQEGSQEENLEGERGGEPQEENHEEMMNSTED</sequence>
<organism evidence="3">
    <name type="scientific">Drosophila persimilis</name>
    <name type="common">Fruit fly</name>
    <dbReference type="NCBI Taxonomy" id="7234"/>
    <lineage>
        <taxon>Eukaryota</taxon>
        <taxon>Metazoa</taxon>
        <taxon>Ecdysozoa</taxon>
        <taxon>Arthropoda</taxon>
        <taxon>Hexapoda</taxon>
        <taxon>Insecta</taxon>
        <taxon>Pterygota</taxon>
        <taxon>Neoptera</taxon>
        <taxon>Endopterygota</taxon>
        <taxon>Diptera</taxon>
        <taxon>Brachycera</taxon>
        <taxon>Muscomorpha</taxon>
        <taxon>Ephydroidea</taxon>
        <taxon>Drosophilidae</taxon>
        <taxon>Drosophila</taxon>
        <taxon>Sophophora</taxon>
    </lineage>
</organism>
<gene>
    <name evidence="2" type="primary">Dper\GL18762</name>
    <name evidence="2" type="ORF">Dper_GL18762</name>
</gene>
<accession>B4G8U9</accession>